<dbReference type="Proteomes" id="UP000004525">
    <property type="component" value="Unassembled WGS sequence"/>
</dbReference>
<dbReference type="Gene3D" id="6.10.250.660">
    <property type="match status" value="1"/>
</dbReference>
<feature type="compositionally biased region" description="Low complexity" evidence="7">
    <location>
        <begin position="281"/>
        <end position="293"/>
    </location>
</feature>
<evidence type="ECO:0000256" key="4">
    <source>
        <dbReference type="ARBA" id="ARBA00022618"/>
    </source>
</evidence>
<comment type="subcellular location">
    <subcellularLocation>
        <location evidence="1">Cytoplasm</location>
    </subcellularLocation>
</comment>
<dbReference type="GO" id="GO:0051301">
    <property type="term" value="P:cell division"/>
    <property type="evidence" value="ECO:0007669"/>
    <property type="project" value="UniProtKB-KW"/>
</dbReference>
<accession>C2JWQ5</accession>
<evidence type="ECO:0000256" key="3">
    <source>
        <dbReference type="ARBA" id="ARBA00022490"/>
    </source>
</evidence>
<evidence type="ECO:0000256" key="7">
    <source>
        <dbReference type="SAM" id="MobiDB-lite"/>
    </source>
</evidence>
<dbReference type="InterPro" id="IPR019933">
    <property type="entry name" value="DivIVA_domain"/>
</dbReference>
<dbReference type="PANTHER" id="PTHR35794">
    <property type="entry name" value="CELL DIVISION PROTEIN DIVIVA"/>
    <property type="match status" value="1"/>
</dbReference>
<dbReference type="GO" id="GO:0005737">
    <property type="term" value="C:cytoplasm"/>
    <property type="evidence" value="ECO:0007669"/>
    <property type="project" value="UniProtKB-SubCell"/>
</dbReference>
<evidence type="ECO:0000256" key="2">
    <source>
        <dbReference type="ARBA" id="ARBA00009008"/>
    </source>
</evidence>
<comment type="caution">
    <text evidence="8">The sequence shown here is derived from an EMBL/GenBank/DDBJ whole genome shotgun (WGS) entry which is preliminary data.</text>
</comment>
<dbReference type="NCBIfam" id="TIGR03544">
    <property type="entry name" value="DivI1A_domain"/>
    <property type="match status" value="1"/>
</dbReference>
<keyword evidence="5" id="KW-0175">Coiled coil</keyword>
<dbReference type="PANTHER" id="PTHR35794:SF2">
    <property type="entry name" value="CELL DIVISION PROTEIN DIVIVA"/>
    <property type="match status" value="1"/>
</dbReference>
<keyword evidence="4" id="KW-0132">Cell division</keyword>
<name>C2JWQ5_LACRM</name>
<dbReference type="HOGENOM" id="CLU_076854_0_2_9"/>
<protein>
    <submittedName>
        <fullName evidence="8">DivIVA domain protein</fullName>
    </submittedName>
</protein>
<keyword evidence="6" id="KW-0131">Cell cycle</keyword>
<sequence length="301" mass="33156">MQQSAPDEGRINKLKYVHDHAYAGLTSGWRTFTRGGGLFMALSPLDIHNKEFSSKMRGYDKDEVNDFLAQIVKDYSSLIKDNEGLKKELADAKEKVRYFTDMKEALNQSIIVAQESAEKVKNSAHQEADLIKQQAQQDAQGILNRAKADADQKVHQAQAQTEQTLHDAELKRQNISVQTEDLKRQSRVFRQRLQVMLESQLEVVKSPEWKELLSSSPEAADTTDPSQEALDNSQAGFVNSSGAVSGADAYTEIIFPDDQSATSESATATPAPVDSDHSESEATTSATTSADTDVTTDQDAQ</sequence>
<keyword evidence="3" id="KW-0963">Cytoplasm</keyword>
<dbReference type="EMBL" id="ACIZ01000058">
    <property type="protein sequence ID" value="EEN80489.1"/>
    <property type="molecule type" value="Genomic_DNA"/>
</dbReference>
<proteinExistence type="inferred from homology"/>
<feature type="compositionally biased region" description="Low complexity" evidence="7">
    <location>
        <begin position="260"/>
        <end position="269"/>
    </location>
</feature>
<comment type="similarity">
    <text evidence="2">Belongs to the DivIVA family.</text>
</comment>
<dbReference type="Pfam" id="PF05103">
    <property type="entry name" value="DivIVA"/>
    <property type="match status" value="1"/>
</dbReference>
<dbReference type="AlphaFoldDB" id="C2JWQ5"/>
<gene>
    <name evidence="8" type="ORF">HMPREF0539_1339</name>
</gene>
<dbReference type="InterPro" id="IPR007793">
    <property type="entry name" value="DivIVA_fam"/>
</dbReference>
<organism evidence="8 9">
    <name type="scientific">Lacticaseibacillus rhamnosus (strain LMS2-1)</name>
    <dbReference type="NCBI Taxonomy" id="525361"/>
    <lineage>
        <taxon>Bacteria</taxon>
        <taxon>Bacillati</taxon>
        <taxon>Bacillota</taxon>
        <taxon>Bacilli</taxon>
        <taxon>Lactobacillales</taxon>
        <taxon>Lactobacillaceae</taxon>
        <taxon>Lacticaseibacillus</taxon>
    </lineage>
</organism>
<evidence type="ECO:0000256" key="5">
    <source>
        <dbReference type="ARBA" id="ARBA00023054"/>
    </source>
</evidence>
<evidence type="ECO:0000256" key="6">
    <source>
        <dbReference type="ARBA" id="ARBA00023306"/>
    </source>
</evidence>
<feature type="region of interest" description="Disordered" evidence="7">
    <location>
        <begin position="255"/>
        <end position="301"/>
    </location>
</feature>
<reference evidence="8" key="1">
    <citation type="submission" date="2009-01" db="EMBL/GenBank/DDBJ databases">
        <authorList>
            <person name="Qin X."/>
            <person name="Bachman B."/>
            <person name="Battles P."/>
            <person name="Bell A."/>
            <person name="Bess C."/>
            <person name="Bickham C."/>
            <person name="Chaboub L."/>
            <person name="Chen D."/>
            <person name="Coyle M."/>
            <person name="Deiros D.R."/>
            <person name="Dinh H."/>
            <person name="Forbes L."/>
            <person name="Fowler G."/>
            <person name="Francisco L."/>
            <person name="Fu Q."/>
            <person name="Gubbala S."/>
            <person name="Hale W."/>
            <person name="Han Y."/>
            <person name="Hemphill L."/>
            <person name="Highlander S.K."/>
            <person name="Hirani K."/>
            <person name="Hogues M."/>
            <person name="Jackson L."/>
            <person name="Jakkamsetti A."/>
            <person name="Javaid M."/>
            <person name="Jiang H."/>
            <person name="Korchina V."/>
            <person name="Kovar C."/>
            <person name="Lara F."/>
            <person name="Lee S."/>
            <person name="Mata R."/>
            <person name="Mathew T."/>
            <person name="Moen C."/>
            <person name="Morales K."/>
            <person name="Munidasa M."/>
            <person name="Nazareth L."/>
            <person name="Ngo R."/>
            <person name="Nguyen L."/>
            <person name="Okwuonu G."/>
            <person name="Ongeri F."/>
            <person name="Patil S."/>
            <person name="Petrosino J."/>
            <person name="Pham C."/>
            <person name="Pham P."/>
            <person name="Pu L.-L."/>
            <person name="Puazo M."/>
            <person name="Raj R."/>
            <person name="Reid J."/>
            <person name="Rouhana J."/>
            <person name="Saada N."/>
            <person name="Shang Y."/>
            <person name="Simmons D."/>
            <person name="Thornton R."/>
            <person name="Warren J."/>
            <person name="Weissenberger G."/>
            <person name="Zhang J."/>
            <person name="Zhang L."/>
            <person name="Zhou C."/>
            <person name="Zhu D."/>
            <person name="Muzny D."/>
            <person name="Worley K."/>
            <person name="Gibbs R."/>
        </authorList>
    </citation>
    <scope>NUCLEOTIDE SEQUENCE [LARGE SCALE GENOMIC DNA]</scope>
    <source>
        <strain evidence="8">LMS2-1</strain>
    </source>
</reference>
<evidence type="ECO:0000313" key="8">
    <source>
        <dbReference type="EMBL" id="EEN80489.1"/>
    </source>
</evidence>
<keyword evidence="9" id="KW-1185">Reference proteome</keyword>
<evidence type="ECO:0000256" key="1">
    <source>
        <dbReference type="ARBA" id="ARBA00004496"/>
    </source>
</evidence>
<evidence type="ECO:0000313" key="9">
    <source>
        <dbReference type="Proteomes" id="UP000004525"/>
    </source>
</evidence>